<reference evidence="1 2" key="1">
    <citation type="journal article" date="2020" name="Cell">
        <title>Large-Scale Comparative Analyses of Tick Genomes Elucidate Their Genetic Diversity and Vector Capacities.</title>
        <authorList>
            <consortium name="Tick Genome and Microbiome Consortium (TIGMIC)"/>
            <person name="Jia N."/>
            <person name="Wang J."/>
            <person name="Shi W."/>
            <person name="Du L."/>
            <person name="Sun Y."/>
            <person name="Zhan W."/>
            <person name="Jiang J.F."/>
            <person name="Wang Q."/>
            <person name="Zhang B."/>
            <person name="Ji P."/>
            <person name="Bell-Sakyi L."/>
            <person name="Cui X.M."/>
            <person name="Yuan T.T."/>
            <person name="Jiang B.G."/>
            <person name="Yang W.F."/>
            <person name="Lam T.T."/>
            <person name="Chang Q.C."/>
            <person name="Ding S.J."/>
            <person name="Wang X.J."/>
            <person name="Zhu J.G."/>
            <person name="Ruan X.D."/>
            <person name="Zhao L."/>
            <person name="Wei J.T."/>
            <person name="Ye R.Z."/>
            <person name="Que T.C."/>
            <person name="Du C.H."/>
            <person name="Zhou Y.H."/>
            <person name="Cheng J.X."/>
            <person name="Dai P.F."/>
            <person name="Guo W.B."/>
            <person name="Han X.H."/>
            <person name="Huang E.J."/>
            <person name="Li L.F."/>
            <person name="Wei W."/>
            <person name="Gao Y.C."/>
            <person name="Liu J.Z."/>
            <person name="Shao H.Z."/>
            <person name="Wang X."/>
            <person name="Wang C.C."/>
            <person name="Yang T.C."/>
            <person name="Huo Q.B."/>
            <person name="Li W."/>
            <person name="Chen H.Y."/>
            <person name="Chen S.E."/>
            <person name="Zhou L.G."/>
            <person name="Ni X.B."/>
            <person name="Tian J.H."/>
            <person name="Sheng Y."/>
            <person name="Liu T."/>
            <person name="Pan Y.S."/>
            <person name="Xia L.Y."/>
            <person name="Li J."/>
            <person name="Zhao F."/>
            <person name="Cao W.C."/>
        </authorList>
    </citation>
    <scope>NUCLEOTIDE SEQUENCE [LARGE SCALE GENOMIC DNA]</scope>
    <source>
        <strain evidence="1">Iper-2018</strain>
    </source>
</reference>
<evidence type="ECO:0000313" key="2">
    <source>
        <dbReference type="Proteomes" id="UP000805193"/>
    </source>
</evidence>
<dbReference type="EMBL" id="JABSTQ010011278">
    <property type="protein sequence ID" value="KAG0413265.1"/>
    <property type="molecule type" value="Genomic_DNA"/>
</dbReference>
<accession>A0AC60P1J1</accession>
<comment type="caution">
    <text evidence="1">The sequence shown here is derived from an EMBL/GenBank/DDBJ whole genome shotgun (WGS) entry which is preliminary data.</text>
</comment>
<protein>
    <submittedName>
        <fullName evidence="1">Uncharacterized protein</fullName>
    </submittedName>
</protein>
<sequence>MAQHEREGHEARDRAFAQKTLLLRATNHRPQKAQSAKDLKVLSVAVDLPRHQHPGGALPGESAVTPPGGLLGPALRSWPARFFCRGVKLKQRVASGLLLATSALVFLAIVRITGVQNPQYREWAPSHRKGEPPLPPQAGLGLDPTGIFYKKLLTKASRETGSARLPPDPPQDNPQEAAGRTSAPTLRPGASDVDGPDRNRKRGRPRDADLKPAATTKTTTREPHDPFVDLIKVAWPSNERDSGVSKKLARRYNPTLGHLLRIENSSNMTSWELFQTSIARDYLYPENSTLVDKLLHEMATLPIVHVGLKDGGTQLKLIIDYENGGQALFKPMRFPRDRETDPNHFYFVDFERHNSEIASFHLDRLLGFRRAPPVVGRLLNMTSEIYAITDDDILKTFFVSPANNLCFHGKCSYYCDTSHAICGHPDTLEGSFAVFLPSKEVAPRKSWRHPWRRSYHKRRKAKWELNDDYCSDIRRTPPYNKGRRLPDLMDMAILDFFIGNMDRHHYETFLTFGNNSSPLHLDHGRGFGKTRYDELSILAPLYQCCLLRRSTLRRLLGLHNGAEPLSSQMRRSLARDPLSPVLVEGHLEALDRRLHIVLEVVRECVGQRTADEVIILDDA</sequence>
<proteinExistence type="predicted"/>
<name>A0AC60P1J1_IXOPE</name>
<dbReference type="Proteomes" id="UP000805193">
    <property type="component" value="Unassembled WGS sequence"/>
</dbReference>
<keyword evidence="2" id="KW-1185">Reference proteome</keyword>
<gene>
    <name evidence="1" type="ORF">HPB47_009600</name>
</gene>
<evidence type="ECO:0000313" key="1">
    <source>
        <dbReference type="EMBL" id="KAG0413265.1"/>
    </source>
</evidence>
<organism evidence="1 2">
    <name type="scientific">Ixodes persulcatus</name>
    <name type="common">Taiga tick</name>
    <dbReference type="NCBI Taxonomy" id="34615"/>
    <lineage>
        <taxon>Eukaryota</taxon>
        <taxon>Metazoa</taxon>
        <taxon>Ecdysozoa</taxon>
        <taxon>Arthropoda</taxon>
        <taxon>Chelicerata</taxon>
        <taxon>Arachnida</taxon>
        <taxon>Acari</taxon>
        <taxon>Parasitiformes</taxon>
        <taxon>Ixodida</taxon>
        <taxon>Ixodoidea</taxon>
        <taxon>Ixodidae</taxon>
        <taxon>Ixodinae</taxon>
        <taxon>Ixodes</taxon>
    </lineage>
</organism>